<organism evidence="1 2">
    <name type="scientific">Colletotrichum nymphaeae SA-01</name>
    <dbReference type="NCBI Taxonomy" id="1460502"/>
    <lineage>
        <taxon>Eukaryota</taxon>
        <taxon>Fungi</taxon>
        <taxon>Dikarya</taxon>
        <taxon>Ascomycota</taxon>
        <taxon>Pezizomycotina</taxon>
        <taxon>Sordariomycetes</taxon>
        <taxon>Hypocreomycetidae</taxon>
        <taxon>Glomerellales</taxon>
        <taxon>Glomerellaceae</taxon>
        <taxon>Colletotrichum</taxon>
        <taxon>Colletotrichum acutatum species complex</taxon>
    </lineage>
</organism>
<comment type="caution">
    <text evidence="1">The sequence shown here is derived from an EMBL/GenBank/DDBJ whole genome shotgun (WGS) entry which is preliminary data.</text>
</comment>
<accession>A0A135SCS4</accession>
<proteinExistence type="predicted"/>
<keyword evidence="2" id="KW-1185">Reference proteome</keyword>
<name>A0A135SCS4_9PEZI</name>
<dbReference type="AlphaFoldDB" id="A0A135SCS4"/>
<protein>
    <submittedName>
        <fullName evidence="1">Uncharacterized protein</fullName>
    </submittedName>
</protein>
<reference evidence="1 2" key="1">
    <citation type="submission" date="2014-02" db="EMBL/GenBank/DDBJ databases">
        <title>The genome sequence of Colletotrichum nymphaeae SA-01.</title>
        <authorList>
            <person name="Baroncelli R."/>
            <person name="Thon M.R."/>
        </authorList>
    </citation>
    <scope>NUCLEOTIDE SEQUENCE [LARGE SCALE GENOMIC DNA]</scope>
    <source>
        <strain evidence="1 2">SA-01</strain>
    </source>
</reference>
<sequence>MSGKGEDFIVEAEDAWPGKGTDERLLGTYRYDGDPKVRYYVTISAHPDFSNNGGFRLEHCYSKSSRKVNMLPCEGVPFAYRRTDLGKRTQTWDEIGMPDKVCQDQYRPDQRIVRFEIKVLDDPKHPTNKDKQHVETTMTWMHPNCAKGWENAHMLKKDAYPCKIVDKALKQGSADTKS</sequence>
<gene>
    <name evidence="1" type="ORF">CNYM01_08760</name>
</gene>
<dbReference type="EMBL" id="JEMN01001560">
    <property type="protein sequence ID" value="KXH33557.1"/>
    <property type="molecule type" value="Genomic_DNA"/>
</dbReference>
<evidence type="ECO:0000313" key="1">
    <source>
        <dbReference type="EMBL" id="KXH33557.1"/>
    </source>
</evidence>
<dbReference type="Proteomes" id="UP000070054">
    <property type="component" value="Unassembled WGS sequence"/>
</dbReference>
<evidence type="ECO:0000313" key="2">
    <source>
        <dbReference type="Proteomes" id="UP000070054"/>
    </source>
</evidence>